<accession>A0A183L8X5</accession>
<reference evidence="1 2" key="1">
    <citation type="submission" date="2018-11" db="EMBL/GenBank/DDBJ databases">
        <authorList>
            <consortium name="Pathogen Informatics"/>
        </authorList>
    </citation>
    <scope>NUCLEOTIDE SEQUENCE [LARGE SCALE GENOMIC DNA]</scope>
    <source>
        <strain evidence="1 2">Zambia</strain>
    </source>
</reference>
<dbReference type="Proteomes" id="UP000277204">
    <property type="component" value="Unassembled WGS sequence"/>
</dbReference>
<dbReference type="EMBL" id="UZAI01000044">
    <property type="protein sequence ID" value="VDO47264.1"/>
    <property type="molecule type" value="Genomic_DNA"/>
</dbReference>
<keyword evidence="2" id="KW-1185">Reference proteome</keyword>
<proteinExistence type="predicted"/>
<evidence type="ECO:0000313" key="1">
    <source>
        <dbReference type="EMBL" id="VDO47264.1"/>
    </source>
</evidence>
<name>A0A183L8X5_9TREM</name>
<organism evidence="1 2">
    <name type="scientific">Schistosoma margrebowiei</name>
    <dbReference type="NCBI Taxonomy" id="48269"/>
    <lineage>
        <taxon>Eukaryota</taxon>
        <taxon>Metazoa</taxon>
        <taxon>Spiralia</taxon>
        <taxon>Lophotrochozoa</taxon>
        <taxon>Platyhelminthes</taxon>
        <taxon>Trematoda</taxon>
        <taxon>Digenea</taxon>
        <taxon>Strigeidida</taxon>
        <taxon>Schistosomatoidea</taxon>
        <taxon>Schistosomatidae</taxon>
        <taxon>Schistosoma</taxon>
    </lineage>
</organism>
<gene>
    <name evidence="1" type="ORF">SMRZ_LOCUS250</name>
</gene>
<dbReference type="AlphaFoldDB" id="A0A183L8X5"/>
<protein>
    <submittedName>
        <fullName evidence="1">Uncharacterized protein</fullName>
    </submittedName>
</protein>
<sequence length="115" mass="12971">MKTSTCEGKHGIQWTAWIWLDDLNFTDDLVLLSQTHQQIQIKTTSLTAAASVAASLAHTQWKIQYPKIQHGEHQPSPTWWKISERGGNLDSITDPQRRSDADVNAMIGKVRANFT</sequence>
<evidence type="ECO:0000313" key="2">
    <source>
        <dbReference type="Proteomes" id="UP000277204"/>
    </source>
</evidence>